<evidence type="ECO:0008006" key="4">
    <source>
        <dbReference type="Google" id="ProtNLM"/>
    </source>
</evidence>
<keyword evidence="1" id="KW-0732">Signal</keyword>
<name>A0A1M5JNA5_9BACT</name>
<reference evidence="2 3" key="1">
    <citation type="submission" date="2016-11" db="EMBL/GenBank/DDBJ databases">
        <authorList>
            <person name="Jaros S."/>
            <person name="Januszkiewicz K."/>
            <person name="Wedrychowicz H."/>
        </authorList>
    </citation>
    <scope>NUCLEOTIDE SEQUENCE [LARGE SCALE GENOMIC DNA]</scope>
    <source>
        <strain evidence="2 3">DSM 24574</strain>
    </source>
</reference>
<evidence type="ECO:0000256" key="1">
    <source>
        <dbReference type="SAM" id="SignalP"/>
    </source>
</evidence>
<organism evidence="2 3">
    <name type="scientific">Chryseolinea serpens</name>
    <dbReference type="NCBI Taxonomy" id="947013"/>
    <lineage>
        <taxon>Bacteria</taxon>
        <taxon>Pseudomonadati</taxon>
        <taxon>Bacteroidota</taxon>
        <taxon>Cytophagia</taxon>
        <taxon>Cytophagales</taxon>
        <taxon>Fulvivirgaceae</taxon>
        <taxon>Chryseolinea</taxon>
    </lineage>
</organism>
<dbReference type="Proteomes" id="UP000184212">
    <property type="component" value="Unassembled WGS sequence"/>
</dbReference>
<sequence length="142" mass="16586">MKRILILLLCFVCRSLVSGQTFNREQIIGTWTCREVAFTEPIEQTPEEMATVEKTKRGLIGSQFIFQPNGLFMMRLPVSAPTEFKELESMNNKMWHIKAKERMVFVGSLDDDLMIINVKNTNGYYYFHIQDSPLALRMERSR</sequence>
<evidence type="ECO:0000313" key="2">
    <source>
        <dbReference type="EMBL" id="SHG42011.1"/>
    </source>
</evidence>
<gene>
    <name evidence="2" type="ORF">SAMN04488109_0181</name>
</gene>
<protein>
    <recommendedName>
        <fullName evidence="4">Lipocalin-like domain-containing protein</fullName>
    </recommendedName>
</protein>
<dbReference type="EMBL" id="FQWQ01000001">
    <property type="protein sequence ID" value="SHG42011.1"/>
    <property type="molecule type" value="Genomic_DNA"/>
</dbReference>
<keyword evidence="3" id="KW-1185">Reference proteome</keyword>
<evidence type="ECO:0000313" key="3">
    <source>
        <dbReference type="Proteomes" id="UP000184212"/>
    </source>
</evidence>
<proteinExistence type="predicted"/>
<dbReference type="RefSeq" id="WP_143164717.1">
    <property type="nucleotide sequence ID" value="NZ_FQWQ01000001.1"/>
</dbReference>
<dbReference type="OrthoDB" id="1162253at2"/>
<feature type="signal peptide" evidence="1">
    <location>
        <begin position="1"/>
        <end position="19"/>
    </location>
</feature>
<feature type="chain" id="PRO_5012002405" description="Lipocalin-like domain-containing protein" evidence="1">
    <location>
        <begin position="20"/>
        <end position="142"/>
    </location>
</feature>
<accession>A0A1M5JNA5</accession>
<dbReference type="AlphaFoldDB" id="A0A1M5JNA5"/>